<gene>
    <name evidence="1" type="ORF">VNO77_19442</name>
</gene>
<evidence type="ECO:0000313" key="1">
    <source>
        <dbReference type="EMBL" id="KAK7338810.1"/>
    </source>
</evidence>
<proteinExistence type="predicted"/>
<organism evidence="1 2">
    <name type="scientific">Canavalia gladiata</name>
    <name type="common">Sword bean</name>
    <name type="synonym">Dolichos gladiatus</name>
    <dbReference type="NCBI Taxonomy" id="3824"/>
    <lineage>
        <taxon>Eukaryota</taxon>
        <taxon>Viridiplantae</taxon>
        <taxon>Streptophyta</taxon>
        <taxon>Embryophyta</taxon>
        <taxon>Tracheophyta</taxon>
        <taxon>Spermatophyta</taxon>
        <taxon>Magnoliopsida</taxon>
        <taxon>eudicotyledons</taxon>
        <taxon>Gunneridae</taxon>
        <taxon>Pentapetalae</taxon>
        <taxon>rosids</taxon>
        <taxon>fabids</taxon>
        <taxon>Fabales</taxon>
        <taxon>Fabaceae</taxon>
        <taxon>Papilionoideae</taxon>
        <taxon>50 kb inversion clade</taxon>
        <taxon>NPAAA clade</taxon>
        <taxon>indigoferoid/millettioid clade</taxon>
        <taxon>Phaseoleae</taxon>
        <taxon>Canavalia</taxon>
    </lineage>
</organism>
<dbReference type="AlphaFoldDB" id="A0AAN9QIH9"/>
<protein>
    <submittedName>
        <fullName evidence="1">Uncharacterized protein</fullName>
    </submittedName>
</protein>
<dbReference type="Proteomes" id="UP001367508">
    <property type="component" value="Unassembled WGS sequence"/>
</dbReference>
<comment type="caution">
    <text evidence="1">The sequence shown here is derived from an EMBL/GenBank/DDBJ whole genome shotgun (WGS) entry which is preliminary data.</text>
</comment>
<reference evidence="1 2" key="1">
    <citation type="submission" date="2024-01" db="EMBL/GenBank/DDBJ databases">
        <title>The genomes of 5 underutilized Papilionoideae crops provide insights into root nodulation and disease resistanc.</title>
        <authorList>
            <person name="Jiang F."/>
        </authorList>
    </citation>
    <scope>NUCLEOTIDE SEQUENCE [LARGE SCALE GENOMIC DNA]</scope>
    <source>
        <strain evidence="1">LVBAO_FW01</strain>
        <tissue evidence="1">Leaves</tissue>
    </source>
</reference>
<sequence>MHTSSSPMSRFSKIVSLQASMPSRRRHGEGAGRDLLADLFGRPTTLKHLDAPQLKSQRDFDTAATHMLLIVPDHDRKLAFGPIGFAIRAKSMAKKSYSRVFEVGNGFWPPPLMKSEARTKLLEPLEKLLF</sequence>
<name>A0AAN9QIH9_CANGL</name>
<accession>A0AAN9QIH9</accession>
<keyword evidence="2" id="KW-1185">Reference proteome</keyword>
<evidence type="ECO:0000313" key="2">
    <source>
        <dbReference type="Proteomes" id="UP001367508"/>
    </source>
</evidence>
<dbReference type="EMBL" id="JAYMYQ010000004">
    <property type="protein sequence ID" value="KAK7338810.1"/>
    <property type="molecule type" value="Genomic_DNA"/>
</dbReference>